<dbReference type="Proteomes" id="UP001140230">
    <property type="component" value="Unassembled WGS sequence"/>
</dbReference>
<protein>
    <recommendedName>
        <fullName evidence="4">Secreted protein</fullName>
    </recommendedName>
</protein>
<organism evidence="2 3">
    <name type="scientific">Xanthomonas hortorum pv. hederae</name>
    <dbReference type="NCBI Taxonomy" id="453603"/>
    <lineage>
        <taxon>Bacteria</taxon>
        <taxon>Pseudomonadati</taxon>
        <taxon>Pseudomonadota</taxon>
        <taxon>Gammaproteobacteria</taxon>
        <taxon>Lysobacterales</taxon>
        <taxon>Lysobacteraceae</taxon>
        <taxon>Xanthomonas</taxon>
    </lineage>
</organism>
<evidence type="ECO:0000313" key="2">
    <source>
        <dbReference type="EMBL" id="MDC8640391.1"/>
    </source>
</evidence>
<evidence type="ECO:0000313" key="3">
    <source>
        <dbReference type="Proteomes" id="UP001140230"/>
    </source>
</evidence>
<gene>
    <name evidence="2" type="ORF">NY667_21960</name>
</gene>
<proteinExistence type="predicted"/>
<reference evidence="2" key="1">
    <citation type="journal article" date="2022" name="Phytopathology">
        <title>Whole genome sequencing-based tracing of a 2022 introduction and outbreak of Xanthomonas hortorum pv. pelargonii.</title>
        <authorList>
            <person name="Iruegas Bocardo F."/>
            <person name="Weisberg A.J."/>
            <person name="Riutta E.R."/>
            <person name="Kilday K.B."/>
            <person name="Bonkowski J.C."/>
            <person name="Creswell T.C."/>
            <person name="Daughtrey M."/>
            <person name="Rane K.K."/>
            <person name="Grunwald N.J."/>
            <person name="Chang J.H."/>
            <person name="Putnam M."/>
        </authorList>
    </citation>
    <scope>NUCLEOTIDE SEQUENCE</scope>
    <source>
        <strain evidence="2">22-338</strain>
    </source>
</reference>
<dbReference type="RefSeq" id="WP_273664665.1">
    <property type="nucleotide sequence ID" value="NZ_CP168173.1"/>
</dbReference>
<comment type="caution">
    <text evidence="2">The sequence shown here is derived from an EMBL/GenBank/DDBJ whole genome shotgun (WGS) entry which is preliminary data.</text>
</comment>
<feature type="signal peptide" evidence="1">
    <location>
        <begin position="1"/>
        <end position="29"/>
    </location>
</feature>
<keyword evidence="1" id="KW-0732">Signal</keyword>
<name>A0A9X4H9M7_9XANT</name>
<feature type="chain" id="PRO_5040850064" description="Secreted protein" evidence="1">
    <location>
        <begin position="30"/>
        <end position="157"/>
    </location>
</feature>
<dbReference type="EMBL" id="JANWTP010000118">
    <property type="protein sequence ID" value="MDC8640391.1"/>
    <property type="molecule type" value="Genomic_DNA"/>
</dbReference>
<sequence length="157" mass="16990">MKFRTNAHRLTFALTAALSLSAATGASFAQRYAPASDGVSASQLSAIDKTGIEKSLSEELQKTATKIAKVPGQKKFNMSARLSAKKSLLQIDLGKDAIPDQNGADFEEQCSLFIETARPLLVGIVSVENYECTFGGKDIYFYHPEAEIPTVKKNSRA</sequence>
<reference evidence="2" key="2">
    <citation type="submission" date="2022-08" db="EMBL/GenBank/DDBJ databases">
        <authorList>
            <person name="Iruegas-Bocardo F."/>
            <person name="Weisberg A.J."/>
            <person name="Riutta E.R."/>
            <person name="Kilday K."/>
            <person name="Bonkowski J.C."/>
            <person name="Creswell T."/>
            <person name="Daughtrey M.L."/>
            <person name="Rane K."/>
            <person name="Grunwald N.J."/>
            <person name="Chang J.H."/>
            <person name="Putnam M.L."/>
        </authorList>
    </citation>
    <scope>NUCLEOTIDE SEQUENCE</scope>
    <source>
        <strain evidence="2">22-338</strain>
    </source>
</reference>
<dbReference type="AlphaFoldDB" id="A0A9X4H9M7"/>
<evidence type="ECO:0000256" key="1">
    <source>
        <dbReference type="SAM" id="SignalP"/>
    </source>
</evidence>
<evidence type="ECO:0008006" key="4">
    <source>
        <dbReference type="Google" id="ProtNLM"/>
    </source>
</evidence>
<accession>A0A9X4H9M7</accession>